<evidence type="ECO:0000256" key="5">
    <source>
        <dbReference type="ARBA" id="ARBA00023242"/>
    </source>
</evidence>
<dbReference type="RefSeq" id="XP_018436220.2">
    <property type="nucleotide sequence ID" value="XM_018580718.2"/>
</dbReference>
<keyword evidence="8" id="KW-1185">Reference proteome</keyword>
<dbReference type="GO" id="GO:0003700">
    <property type="term" value="F:DNA-binding transcription factor activity"/>
    <property type="evidence" value="ECO:0007669"/>
    <property type="project" value="InterPro"/>
</dbReference>
<name>A0A6J0JKP4_RAPSA</name>
<dbReference type="Proteomes" id="UP000504610">
    <property type="component" value="Chromosome 6"/>
</dbReference>
<feature type="region of interest" description="Disordered" evidence="6">
    <location>
        <begin position="1"/>
        <end position="34"/>
    </location>
</feature>
<comment type="subcellular location">
    <subcellularLocation>
        <location evidence="1">Nucleus</location>
    </subcellularLocation>
</comment>
<dbReference type="Gene3D" id="1.20.5.170">
    <property type="match status" value="1"/>
</dbReference>
<feature type="region of interest" description="Disordered" evidence="6">
    <location>
        <begin position="156"/>
        <end position="177"/>
    </location>
</feature>
<keyword evidence="3" id="KW-0238">DNA-binding</keyword>
<evidence type="ECO:0000256" key="6">
    <source>
        <dbReference type="SAM" id="MobiDB-lite"/>
    </source>
</evidence>
<dbReference type="SUPFAM" id="SSF57959">
    <property type="entry name" value="Leucine zipper domain"/>
    <property type="match status" value="1"/>
</dbReference>
<reference evidence="8" key="1">
    <citation type="journal article" date="2019" name="Database">
        <title>The radish genome database (RadishGD): an integrated information resource for radish genomics.</title>
        <authorList>
            <person name="Yu H.J."/>
            <person name="Baek S."/>
            <person name="Lee Y.J."/>
            <person name="Cho A."/>
            <person name="Mun J.H."/>
        </authorList>
    </citation>
    <scope>NUCLEOTIDE SEQUENCE [LARGE SCALE GENOMIC DNA]</scope>
    <source>
        <strain evidence="8">cv. WK10039</strain>
    </source>
</reference>
<dbReference type="InterPro" id="IPR046347">
    <property type="entry name" value="bZIP_sf"/>
</dbReference>
<dbReference type="GO" id="GO:0003677">
    <property type="term" value="F:DNA binding"/>
    <property type="evidence" value="ECO:0007669"/>
    <property type="project" value="UniProtKB-KW"/>
</dbReference>
<evidence type="ECO:0000256" key="1">
    <source>
        <dbReference type="ARBA" id="ARBA00004123"/>
    </source>
</evidence>
<dbReference type="GO" id="GO:0005634">
    <property type="term" value="C:nucleus"/>
    <property type="evidence" value="ECO:0007669"/>
    <property type="project" value="UniProtKB-SubCell"/>
</dbReference>
<gene>
    <name evidence="9" type="primary">LOC108808598</name>
</gene>
<sequence>MMMRPNSSSSSSVPNQHLNRVPLPYTGDRVGAPSPIPPATLPPNHSMPAMEEITVAGFSPYLPPSPFTMYHPTSRMVAGGENILPPPGKSHMRSNSDDVTFGFSSMMPQPLNSLPPLVPSKPLERSISGGREVSAFRGRTSESEYDIIRAYMEEEMESGRGTTRKKTNGGSGGEGIASPTCGHYRSVSLDSCFLGRPSSNSGEGEGAYSVEFGDCEFSPDEIERITADEKLAEIVVAEPKRVKRILANRLSAARSKERKMLYTAELEHKVHTLQRENAALSAHVTHLHGHSTGLQNQNSELRFRLQAMEQQAHLRNALSEKLTEEVQRLRLFIGVPSGSESNISKTSLNPEMFEQQLRISQLQHQHSNQNNSTMNANPASNGYFSQLSDDPQFRHI</sequence>
<organism evidence="8 9">
    <name type="scientific">Raphanus sativus</name>
    <name type="common">Radish</name>
    <name type="synonym">Raphanus raphanistrum var. sativus</name>
    <dbReference type="NCBI Taxonomy" id="3726"/>
    <lineage>
        <taxon>Eukaryota</taxon>
        <taxon>Viridiplantae</taxon>
        <taxon>Streptophyta</taxon>
        <taxon>Embryophyta</taxon>
        <taxon>Tracheophyta</taxon>
        <taxon>Spermatophyta</taxon>
        <taxon>Magnoliopsida</taxon>
        <taxon>eudicotyledons</taxon>
        <taxon>Gunneridae</taxon>
        <taxon>Pentapetalae</taxon>
        <taxon>rosids</taxon>
        <taxon>malvids</taxon>
        <taxon>Brassicales</taxon>
        <taxon>Brassicaceae</taxon>
        <taxon>Brassiceae</taxon>
        <taxon>Raphanus</taxon>
    </lineage>
</organism>
<dbReference type="InterPro" id="IPR004827">
    <property type="entry name" value="bZIP"/>
</dbReference>
<keyword evidence="4" id="KW-0804">Transcription</keyword>
<evidence type="ECO:0000313" key="9">
    <source>
        <dbReference type="RefSeq" id="XP_018436220.2"/>
    </source>
</evidence>
<evidence type="ECO:0000256" key="4">
    <source>
        <dbReference type="ARBA" id="ARBA00023163"/>
    </source>
</evidence>
<feature type="region of interest" description="Disordered" evidence="6">
    <location>
        <begin position="362"/>
        <end position="396"/>
    </location>
</feature>
<feature type="domain" description="BZIP" evidence="7">
    <location>
        <begin position="238"/>
        <end position="301"/>
    </location>
</feature>
<dbReference type="OrthoDB" id="1435597at2759"/>
<protein>
    <submittedName>
        <fullName evidence="9">BZIP transcription factor 30-like</fullName>
    </submittedName>
</protein>
<dbReference type="Pfam" id="PF07716">
    <property type="entry name" value="bZIP_2"/>
    <property type="match status" value="1"/>
</dbReference>
<feature type="compositionally biased region" description="Low complexity" evidence="6">
    <location>
        <begin position="362"/>
        <end position="372"/>
    </location>
</feature>
<accession>A0A6J0JKP4</accession>
<evidence type="ECO:0000256" key="3">
    <source>
        <dbReference type="ARBA" id="ARBA00023125"/>
    </source>
</evidence>
<evidence type="ECO:0000256" key="2">
    <source>
        <dbReference type="ARBA" id="ARBA00023015"/>
    </source>
</evidence>
<keyword evidence="5" id="KW-0539">Nucleus</keyword>
<dbReference type="KEGG" id="rsz:108808598"/>
<dbReference type="CDD" id="cd14703">
    <property type="entry name" value="bZIP_plant_RF2"/>
    <property type="match status" value="1"/>
</dbReference>
<dbReference type="PANTHER" id="PTHR13690">
    <property type="entry name" value="TRANSCRIPTION FACTOR POSF21-RELATED"/>
    <property type="match status" value="1"/>
</dbReference>
<proteinExistence type="predicted"/>
<feature type="compositionally biased region" description="Polar residues" evidence="6">
    <location>
        <begin position="373"/>
        <end position="389"/>
    </location>
</feature>
<dbReference type="PANTHER" id="PTHR13690:SF159">
    <property type="entry name" value="BZIP TRANSCRIPTION FACTOR 30"/>
    <property type="match status" value="1"/>
</dbReference>
<dbReference type="InterPro" id="IPR044759">
    <property type="entry name" value="bZIP_RF2"/>
</dbReference>
<reference evidence="9" key="2">
    <citation type="submission" date="2025-08" db="UniProtKB">
        <authorList>
            <consortium name="RefSeq"/>
        </authorList>
    </citation>
    <scope>IDENTIFICATION</scope>
    <source>
        <tissue evidence="9">Leaf</tissue>
    </source>
</reference>
<dbReference type="PROSITE" id="PS50217">
    <property type="entry name" value="BZIP"/>
    <property type="match status" value="1"/>
</dbReference>
<evidence type="ECO:0000259" key="7">
    <source>
        <dbReference type="PROSITE" id="PS50217"/>
    </source>
</evidence>
<dbReference type="GeneID" id="108808598"/>
<dbReference type="AlphaFoldDB" id="A0A6J0JKP4"/>
<evidence type="ECO:0000313" key="8">
    <source>
        <dbReference type="Proteomes" id="UP000504610"/>
    </source>
</evidence>
<dbReference type="SMART" id="SM00338">
    <property type="entry name" value="BRLZ"/>
    <property type="match status" value="1"/>
</dbReference>
<keyword evidence="2" id="KW-0805">Transcription regulation</keyword>